<dbReference type="PANTHER" id="PTHR33359">
    <property type="entry name" value="MOLYBDOPTERIN SYNTHASE SULFUR CARRIER SUBUNIT"/>
    <property type="match status" value="1"/>
</dbReference>
<keyword evidence="5" id="KW-1185">Reference proteome</keyword>
<evidence type="ECO:0000256" key="2">
    <source>
        <dbReference type="ARBA" id="ARBA00024200"/>
    </source>
</evidence>
<evidence type="ECO:0000313" key="4">
    <source>
        <dbReference type="EMBL" id="GAA5089353.1"/>
    </source>
</evidence>
<dbReference type="InterPro" id="IPR012675">
    <property type="entry name" value="Beta-grasp_dom_sf"/>
</dbReference>
<dbReference type="NCBIfam" id="TIGR01682">
    <property type="entry name" value="moaD"/>
    <property type="match status" value="1"/>
</dbReference>
<sequence length="82" mass="9129">MSSITVLYFAQVAELTQQRQESWEIAAPTSVSTWLTQLVERYPALAPMQERLKVAVNQYHVNHDAIITPGDEVAVFEPVTGG</sequence>
<keyword evidence="1" id="KW-0547">Nucleotide-binding</keyword>
<comment type="similarity">
    <text evidence="2">Belongs to the MoaD family.</text>
</comment>
<protein>
    <recommendedName>
        <fullName evidence="3">Molybdopterin synthase sulfur carrier subunit</fullName>
    </recommendedName>
</protein>
<reference evidence="5" key="1">
    <citation type="journal article" date="2019" name="Int. J. Syst. Evol. Microbiol.">
        <title>The Global Catalogue of Microorganisms (GCM) 10K type strain sequencing project: providing services to taxonomists for standard genome sequencing and annotation.</title>
        <authorList>
            <consortium name="The Broad Institute Genomics Platform"/>
            <consortium name="The Broad Institute Genome Sequencing Center for Infectious Disease"/>
            <person name="Wu L."/>
            <person name="Ma J."/>
        </authorList>
    </citation>
    <scope>NUCLEOTIDE SEQUENCE [LARGE SCALE GENOMIC DNA]</scope>
    <source>
        <strain evidence="5">JCM 18423</strain>
    </source>
</reference>
<accession>A0ABP9M0V6</accession>
<proteinExistence type="inferred from homology"/>
<dbReference type="Gene3D" id="3.10.20.30">
    <property type="match status" value="1"/>
</dbReference>
<evidence type="ECO:0000256" key="3">
    <source>
        <dbReference type="ARBA" id="ARBA00024247"/>
    </source>
</evidence>
<dbReference type="EMBL" id="BAABKD010000009">
    <property type="protein sequence ID" value="GAA5089353.1"/>
    <property type="molecule type" value="Genomic_DNA"/>
</dbReference>
<name>A0ABP9M0V6_9BURK</name>
<evidence type="ECO:0000256" key="1">
    <source>
        <dbReference type="ARBA" id="ARBA00022741"/>
    </source>
</evidence>
<dbReference type="Pfam" id="PF02597">
    <property type="entry name" value="ThiS"/>
    <property type="match status" value="1"/>
</dbReference>
<dbReference type="Proteomes" id="UP001500227">
    <property type="component" value="Unassembled WGS sequence"/>
</dbReference>
<dbReference type="InterPro" id="IPR003749">
    <property type="entry name" value="ThiS/MoaD-like"/>
</dbReference>
<dbReference type="CDD" id="cd00754">
    <property type="entry name" value="Ubl_MoaD"/>
    <property type="match status" value="1"/>
</dbReference>
<dbReference type="InterPro" id="IPR044672">
    <property type="entry name" value="MOCS2A"/>
</dbReference>
<evidence type="ECO:0000313" key="5">
    <source>
        <dbReference type="Proteomes" id="UP001500227"/>
    </source>
</evidence>
<comment type="caution">
    <text evidence="4">The sequence shown here is derived from an EMBL/GenBank/DDBJ whole genome shotgun (WGS) entry which is preliminary data.</text>
</comment>
<dbReference type="SUPFAM" id="SSF54285">
    <property type="entry name" value="MoaD/ThiS"/>
    <property type="match status" value="1"/>
</dbReference>
<organism evidence="4 5">
    <name type="scientific">Paenalcaligenes hermetiae</name>
    <dbReference type="NCBI Taxonomy" id="1157987"/>
    <lineage>
        <taxon>Bacteria</taxon>
        <taxon>Pseudomonadati</taxon>
        <taxon>Pseudomonadota</taxon>
        <taxon>Betaproteobacteria</taxon>
        <taxon>Burkholderiales</taxon>
        <taxon>Alcaligenaceae</taxon>
        <taxon>Paenalcaligenes</taxon>
    </lineage>
</organism>
<dbReference type="PANTHER" id="PTHR33359:SF1">
    <property type="entry name" value="MOLYBDOPTERIN SYNTHASE SULFUR CARRIER SUBUNIT"/>
    <property type="match status" value="1"/>
</dbReference>
<gene>
    <name evidence="4" type="ORF">GCM10023337_12110</name>
</gene>
<dbReference type="InterPro" id="IPR016155">
    <property type="entry name" value="Mopterin_synth/thiamin_S_b"/>
</dbReference>